<keyword evidence="1" id="KW-1133">Transmembrane helix</keyword>
<feature type="transmembrane region" description="Helical" evidence="1">
    <location>
        <begin position="256"/>
        <end position="275"/>
    </location>
</feature>
<dbReference type="InterPro" id="IPR003675">
    <property type="entry name" value="Rce1/LyrA-like_dom"/>
</dbReference>
<dbReference type="Proteomes" id="UP001259572">
    <property type="component" value="Unassembled WGS sequence"/>
</dbReference>
<proteinExistence type="predicted"/>
<evidence type="ECO:0000259" key="2">
    <source>
        <dbReference type="Pfam" id="PF02517"/>
    </source>
</evidence>
<keyword evidence="1" id="KW-0812">Transmembrane</keyword>
<feature type="domain" description="CAAX prenyl protease 2/Lysostaphin resistance protein A-like" evidence="2">
    <location>
        <begin position="135"/>
        <end position="237"/>
    </location>
</feature>
<feature type="transmembrane region" description="Helical" evidence="1">
    <location>
        <begin position="5"/>
        <end position="27"/>
    </location>
</feature>
<evidence type="ECO:0000313" key="4">
    <source>
        <dbReference type="Proteomes" id="UP001259572"/>
    </source>
</evidence>
<feature type="transmembrane region" description="Helical" evidence="1">
    <location>
        <begin position="33"/>
        <end position="59"/>
    </location>
</feature>
<feature type="transmembrane region" description="Helical" evidence="1">
    <location>
        <begin position="196"/>
        <end position="219"/>
    </location>
</feature>
<dbReference type="PANTHER" id="PTHR35797">
    <property type="entry name" value="PROTEASE-RELATED"/>
    <property type="match status" value="1"/>
</dbReference>
<dbReference type="PANTHER" id="PTHR35797:SF1">
    <property type="entry name" value="PROTEASE"/>
    <property type="match status" value="1"/>
</dbReference>
<accession>A0ABU3Q3Y3</accession>
<dbReference type="EMBL" id="JAVUPU010000002">
    <property type="protein sequence ID" value="MDT9598125.1"/>
    <property type="molecule type" value="Genomic_DNA"/>
</dbReference>
<name>A0ABU3Q3Y3_9SPHN</name>
<evidence type="ECO:0000256" key="1">
    <source>
        <dbReference type="SAM" id="Phobius"/>
    </source>
</evidence>
<dbReference type="InterPro" id="IPR042150">
    <property type="entry name" value="MmRce1-like"/>
</dbReference>
<reference evidence="3 4" key="1">
    <citation type="submission" date="2023-05" db="EMBL/GenBank/DDBJ databases">
        <authorList>
            <person name="Guo Y."/>
        </authorList>
    </citation>
    <scope>NUCLEOTIDE SEQUENCE [LARGE SCALE GENOMIC DNA]</scope>
    <source>
        <strain evidence="3 4">GR2756</strain>
    </source>
</reference>
<keyword evidence="3" id="KW-0378">Hydrolase</keyword>
<feature type="transmembrane region" description="Helical" evidence="1">
    <location>
        <begin position="71"/>
        <end position="95"/>
    </location>
</feature>
<evidence type="ECO:0000313" key="3">
    <source>
        <dbReference type="EMBL" id="MDT9598125.1"/>
    </source>
</evidence>
<feature type="transmembrane region" description="Helical" evidence="1">
    <location>
        <begin position="169"/>
        <end position="190"/>
    </location>
</feature>
<sequence length="286" mass="30996">MNRPILVFVAIVYGLSVALGLLIGLTGREQSPFMSLGIAAMLFPAMALLVVGVAMNAKVADFGWKRFPPRYGLLALFLIPGVMHLAMIPATAALVGELPWENWLTPRADGLFNADERGWGTLTPLGLAGRLALNAAIGLVAVTLLAFFEEIGWRAWLLPRLAERLGWRRAIMATAALWAVWHTPFALSGVHTLPDISVTLTALVLPVGHLGAGFIIGWLWMRSRSIWIVMIAHGALNNWGQYAFKFMQDIGPDALWILLVGNVALLATGGILLVANRSPEPDSRHG</sequence>
<organism evidence="3 4">
    <name type="scientific">Sphingosinicella rhizophila</name>
    <dbReference type="NCBI Taxonomy" id="3050082"/>
    <lineage>
        <taxon>Bacteria</taxon>
        <taxon>Pseudomonadati</taxon>
        <taxon>Pseudomonadota</taxon>
        <taxon>Alphaproteobacteria</taxon>
        <taxon>Sphingomonadales</taxon>
        <taxon>Sphingosinicellaceae</taxon>
        <taxon>Sphingosinicella</taxon>
    </lineage>
</organism>
<dbReference type="EC" id="3.4.-.-" evidence="3"/>
<dbReference type="Pfam" id="PF02517">
    <property type="entry name" value="Rce1-like"/>
    <property type="match status" value="1"/>
</dbReference>
<comment type="caution">
    <text evidence="3">The sequence shown here is derived from an EMBL/GenBank/DDBJ whole genome shotgun (WGS) entry which is preliminary data.</text>
</comment>
<protein>
    <submittedName>
        <fullName evidence="3">CPBP family intramembrane glutamic endopeptidase</fullName>
        <ecNumber evidence="3">3.4.-.-</ecNumber>
    </submittedName>
</protein>
<dbReference type="GO" id="GO:0016787">
    <property type="term" value="F:hydrolase activity"/>
    <property type="evidence" value="ECO:0007669"/>
    <property type="project" value="UniProtKB-KW"/>
</dbReference>
<feature type="transmembrane region" description="Helical" evidence="1">
    <location>
        <begin position="226"/>
        <end position="244"/>
    </location>
</feature>
<dbReference type="RefSeq" id="WP_315723896.1">
    <property type="nucleotide sequence ID" value="NZ_JAVUPU010000002.1"/>
</dbReference>
<keyword evidence="1" id="KW-0472">Membrane</keyword>
<keyword evidence="4" id="KW-1185">Reference proteome</keyword>
<feature type="transmembrane region" description="Helical" evidence="1">
    <location>
        <begin position="127"/>
        <end position="148"/>
    </location>
</feature>
<gene>
    <name evidence="3" type="ORF">RQX22_04065</name>
</gene>